<dbReference type="AlphaFoldDB" id="A0A370P234"/>
<dbReference type="Gene3D" id="1.10.10.60">
    <property type="entry name" value="Homeodomain-like"/>
    <property type="match status" value="1"/>
</dbReference>
<dbReference type="InterPro" id="IPR018060">
    <property type="entry name" value="HTH_AraC"/>
</dbReference>
<evidence type="ECO:0000313" key="5">
    <source>
        <dbReference type="EMBL" id="RDK11931.1"/>
    </source>
</evidence>
<dbReference type="GO" id="GO:0003700">
    <property type="term" value="F:DNA-binding transcription factor activity"/>
    <property type="evidence" value="ECO:0007669"/>
    <property type="project" value="InterPro"/>
</dbReference>
<evidence type="ECO:0000259" key="4">
    <source>
        <dbReference type="PROSITE" id="PS01124"/>
    </source>
</evidence>
<feature type="domain" description="HTH araC/xylS-type" evidence="4">
    <location>
        <begin position="213"/>
        <end position="312"/>
    </location>
</feature>
<dbReference type="InterPro" id="IPR020449">
    <property type="entry name" value="Tscrpt_reg_AraC-type_HTH"/>
</dbReference>
<evidence type="ECO:0000313" key="6">
    <source>
        <dbReference type="Proteomes" id="UP000255165"/>
    </source>
</evidence>
<dbReference type="PRINTS" id="PR00032">
    <property type="entry name" value="HTHARAC"/>
</dbReference>
<keyword evidence="3" id="KW-0804">Transcription</keyword>
<dbReference type="RefSeq" id="WP_115013204.1">
    <property type="nucleotide sequence ID" value="NZ_QKWJ01000002.1"/>
</dbReference>
<comment type="caution">
    <text evidence="5">The sequence shown here is derived from an EMBL/GenBank/DDBJ whole genome shotgun (WGS) entry which is preliminary data.</text>
</comment>
<evidence type="ECO:0000256" key="2">
    <source>
        <dbReference type="ARBA" id="ARBA00023125"/>
    </source>
</evidence>
<dbReference type="Pfam" id="PF14525">
    <property type="entry name" value="AraC_binding_2"/>
    <property type="match status" value="1"/>
</dbReference>
<dbReference type="PANTHER" id="PTHR46796:SF6">
    <property type="entry name" value="ARAC SUBFAMILY"/>
    <property type="match status" value="1"/>
</dbReference>
<protein>
    <recommendedName>
        <fullName evidence="4">HTH araC/xylS-type domain-containing protein</fullName>
    </recommendedName>
</protein>
<name>A0A370P234_9BURK</name>
<reference evidence="5 6" key="1">
    <citation type="submission" date="2018-06" db="EMBL/GenBank/DDBJ databases">
        <authorList>
            <person name="Feng T."/>
            <person name="Jeon C.O."/>
        </authorList>
    </citation>
    <scope>NUCLEOTIDE SEQUENCE [LARGE SCALE GENOMIC DNA]</scope>
    <source>
        <strain evidence="5 6">S23</strain>
    </source>
</reference>
<accession>A0A370P234</accession>
<dbReference type="Proteomes" id="UP000255165">
    <property type="component" value="Unassembled WGS sequence"/>
</dbReference>
<gene>
    <name evidence="5" type="ORF">DN412_03305</name>
</gene>
<dbReference type="PROSITE" id="PS01124">
    <property type="entry name" value="HTH_ARAC_FAMILY_2"/>
    <property type="match status" value="1"/>
</dbReference>
<keyword evidence="2" id="KW-0238">DNA-binding</keyword>
<dbReference type="Pfam" id="PF12833">
    <property type="entry name" value="HTH_18"/>
    <property type="match status" value="1"/>
</dbReference>
<evidence type="ECO:0000256" key="3">
    <source>
        <dbReference type="ARBA" id="ARBA00023163"/>
    </source>
</evidence>
<sequence length="318" mass="35763">MTDPGTRTRPAEYGFEAWHHFTCQSISASECWRSPGADFRARVTRRRLGALQVSEVASVATDGVSIRRGTREIRKDPRDHFMFYLLLDGRVELAQYERQTSVQAGDLLLYDQAMPFALNLYQHHSILVSIPRELLASRLPDATKFAARRIAGTSQLGALVSDSLQRMAGLDTLGSAAVEHRLVTSLLDLISAALEAEFADERVLRTPDRGVMSQVQRYIIAHLQEPDLDIDRISAAHHISPRTLNRIFAAEGTTPIRWLWKMRLAACYRILSEGYVTSVTEVAFRLGFSDASHFSRAFKREFGVLPYAVLRNSRACVQ</sequence>
<organism evidence="5 6">
    <name type="scientific">Cupriavidus lacunae</name>
    <dbReference type="NCBI Taxonomy" id="2666307"/>
    <lineage>
        <taxon>Bacteria</taxon>
        <taxon>Pseudomonadati</taxon>
        <taxon>Pseudomonadota</taxon>
        <taxon>Betaproteobacteria</taxon>
        <taxon>Burkholderiales</taxon>
        <taxon>Burkholderiaceae</taxon>
        <taxon>Cupriavidus</taxon>
    </lineage>
</organism>
<dbReference type="InterPro" id="IPR035418">
    <property type="entry name" value="AraC-bd_2"/>
</dbReference>
<keyword evidence="6" id="KW-1185">Reference proteome</keyword>
<evidence type="ECO:0000256" key="1">
    <source>
        <dbReference type="ARBA" id="ARBA00023015"/>
    </source>
</evidence>
<dbReference type="SUPFAM" id="SSF46689">
    <property type="entry name" value="Homeodomain-like"/>
    <property type="match status" value="1"/>
</dbReference>
<dbReference type="PANTHER" id="PTHR46796">
    <property type="entry name" value="HTH-TYPE TRANSCRIPTIONAL ACTIVATOR RHAS-RELATED"/>
    <property type="match status" value="1"/>
</dbReference>
<dbReference type="EMBL" id="QKWJ01000002">
    <property type="protein sequence ID" value="RDK11931.1"/>
    <property type="molecule type" value="Genomic_DNA"/>
</dbReference>
<dbReference type="SMART" id="SM00342">
    <property type="entry name" value="HTH_ARAC"/>
    <property type="match status" value="1"/>
</dbReference>
<proteinExistence type="predicted"/>
<keyword evidence="1" id="KW-0805">Transcription regulation</keyword>
<dbReference type="InterPro" id="IPR009057">
    <property type="entry name" value="Homeodomain-like_sf"/>
</dbReference>
<dbReference type="InterPro" id="IPR050204">
    <property type="entry name" value="AraC_XylS_family_regulators"/>
</dbReference>
<dbReference type="GO" id="GO:0043565">
    <property type="term" value="F:sequence-specific DNA binding"/>
    <property type="evidence" value="ECO:0007669"/>
    <property type="project" value="InterPro"/>
</dbReference>